<comment type="caution">
    <text evidence="10">The sequence shown here is derived from an EMBL/GenBank/DDBJ whole genome shotgun (WGS) entry which is preliminary data.</text>
</comment>
<feature type="region of interest" description="Disordered" evidence="8">
    <location>
        <begin position="1"/>
        <end position="80"/>
    </location>
</feature>
<dbReference type="FunFam" id="1.20.1160.11:FF:000002">
    <property type="entry name" value="Paired amphipathic helix protein SIN3"/>
    <property type="match status" value="1"/>
</dbReference>
<dbReference type="GO" id="GO:0033698">
    <property type="term" value="C:Rpd3L complex"/>
    <property type="evidence" value="ECO:0007669"/>
    <property type="project" value="UniProtKB-ARBA"/>
</dbReference>
<feature type="domain" description="Histone deacetylase interacting" evidence="9">
    <location>
        <begin position="804"/>
        <end position="903"/>
    </location>
</feature>
<dbReference type="OrthoDB" id="10265969at2759"/>
<dbReference type="Proteomes" id="UP000237144">
    <property type="component" value="Unassembled WGS sequence"/>
</dbReference>
<dbReference type="PANTHER" id="PTHR12346:SF0">
    <property type="entry name" value="SIN3A, ISOFORM G"/>
    <property type="match status" value="1"/>
</dbReference>
<feature type="region of interest" description="Disordered" evidence="8">
    <location>
        <begin position="537"/>
        <end position="690"/>
    </location>
</feature>
<evidence type="ECO:0000256" key="4">
    <source>
        <dbReference type="ARBA" id="ARBA00023015"/>
    </source>
</evidence>
<feature type="compositionally biased region" description="Low complexity" evidence="8">
    <location>
        <begin position="174"/>
        <end position="191"/>
    </location>
</feature>
<keyword evidence="5" id="KW-0804">Transcription</keyword>
<dbReference type="InterPro" id="IPR036600">
    <property type="entry name" value="PAH_sf"/>
</dbReference>
<dbReference type="Pfam" id="PF08295">
    <property type="entry name" value="Sin3_corepress"/>
    <property type="match status" value="1"/>
</dbReference>
<keyword evidence="2" id="KW-0678">Repressor</keyword>
<feature type="compositionally biased region" description="Low complexity" evidence="8">
    <location>
        <begin position="32"/>
        <end position="41"/>
    </location>
</feature>
<dbReference type="InterPro" id="IPR013194">
    <property type="entry name" value="HDAC_interact_dom"/>
</dbReference>
<dbReference type="PROSITE" id="PS51477">
    <property type="entry name" value="PAH"/>
    <property type="match status" value="3"/>
</dbReference>
<evidence type="ECO:0000256" key="2">
    <source>
        <dbReference type="ARBA" id="ARBA00022491"/>
    </source>
</evidence>
<dbReference type="InterPro" id="IPR003822">
    <property type="entry name" value="PAH"/>
</dbReference>
<comment type="subcellular location">
    <subcellularLocation>
        <location evidence="1 7">Nucleus</location>
    </subcellularLocation>
</comment>
<sequence length="1616" mass="173160">MQSQVGQPAGPAAAAGAGPAPNPSAGSPPAPTASTSTGSTPQPAPRTGLAAQGTAPQKQPSPVNPPSQQPPAAAAATTATQAPLNVRDALQYLDRVKTQFANDYDVYDQFLTIMKDFKTQTIDTPGVIDRVSTLFRDHPSLIQGFNTFLPPGYRIECHVVPANGAGSAAGSGAGKTNTITVTTPMGVTTRTQNVATGSIVSRASPSAPGGGNKQQQPPPPPAHAGPGGAPSVLQRPPGPIPSASAPSIGAAPVTATSATSHLPGSRLPPLPTQQQGPPAPSSSSGGPTRAISPPAPIPPFGGARSAPWAQQMQQQQQQRATGSSAPGTGRQPGGGPLSGAGPNSGNGAAKPAGSGGNFGQPKPTDANAQGRPLHGYGSGGQQQQQSGGPAAALSTPAPSHTGGAGSAATSAAEPTPSSTPSQAQGAPAPAQPQPQMMEFNHAITYVNKIKNRFAKDPETYKTFLEILQTYQKDQRPIQEVYTQVTALFKDAPDLLDEFKAFLPDTSGQAEIGVVPGAQGGTATAGAGGAAGAGAAASASKKKDLGPSRSSSQVPVGHSAPAKSSALAQQQQQQAQQAQQQQQQQQQYTTSTGEKKKRAAPGTSDKAKAKRAKMQHLQTGAGSDASPQQRAHAQQQQQQQHATEQYVQQQQQQQQQQQLTPVSPYGPPPLGPQHGHPHPYAAAPPGFPGAPRLQSAYDSYLTQHHNPTLVQPDEFSFFDRVKKHLDDREAYTEFLKLLNLFTQEIIDLKTLVSKSLLFFGNDELLVAQFKELVGWDPVSDGRAEGEDWVIDNESFLDRPRVELHLLKSFGPSYRKLPDSEVDLACSGRGPLEWSVLNDEWVAFATWASEGSGAHRKNPYEEALYNSEQERHWYSFHITSMARTIAYLEPIAARLALMPSEERATFKLHGEDGLGAGLGGTAPSVYDRIIRKIYGKDHGWEILQALEDNPGVAVPVVLARLKQKDDEWKRAEREWNKVWREVDAKNYYRALDHQAIPFKALDKKLTTTSKSLTGEIESLRTKKQVKRFDIPGVNHQVHPSQPSGAVTYPTDAISPSLPPPLRPLHQFELHMTDRSVLFDVLKLTISYLDRDQTNYSAPERARVENFLRLFVPLLWGVPAEEMETNLGPSQHADSLEAELEADTDADAGTETESAADGEGSEDGASSSTSQRKVAGKRGAADLRKRLLVHAAATIGRAGGSNAVNGKPGSRAASPSEGDSELGKLADALWIRLTETKADGEPVEPASPDILIEPRRYSFFANSTFYCLVRVMHVMYHRLLAFKQVATKLATEHAQSRLNPLSVELGLSAPVPSIDVDGNAAEHYYEHMLDLAEKLFDGDIDASTFEEQLRYMIGIRAYPLFTIDKLVGTAIKHIHTINSDGRCQDIFTLLERDRARDTTTPRQQIAYRMEVEQILHQDENLYRLEWIPNTQAMTIQLLGKEDLTLDDAHGSDVKLHQSWLASYVLVSPSEGIGAPVKAPLLKRNRSVSSTEEPPAFEIVPGLEAKVDERGYKLRFVAGTEDCLYRRSSTASDDDEEESNTRGAIGQRRKDRFERWLHLQLHPEEAAEAQEGTEAEPTGQDDVVEGAAAQDAGAGSADGNAAAASPEGAGAQHDVDMRDA</sequence>
<feature type="compositionally biased region" description="Polar residues" evidence="8">
    <location>
        <begin position="192"/>
        <end position="204"/>
    </location>
</feature>
<dbReference type="InterPro" id="IPR031693">
    <property type="entry name" value="Sin3_C"/>
</dbReference>
<gene>
    <name evidence="10" type="ORF">BMF94_4529</name>
</gene>
<keyword evidence="3" id="KW-0677">Repeat</keyword>
<feature type="region of interest" description="Disordered" evidence="8">
    <location>
        <begin position="166"/>
        <end position="433"/>
    </location>
</feature>
<evidence type="ECO:0000256" key="1">
    <source>
        <dbReference type="ARBA" id="ARBA00004123"/>
    </source>
</evidence>
<feature type="region of interest" description="Disordered" evidence="8">
    <location>
        <begin position="1195"/>
        <end position="1218"/>
    </location>
</feature>
<keyword evidence="6 7" id="KW-0539">Nucleus</keyword>
<feature type="compositionally biased region" description="Low complexity" evidence="8">
    <location>
        <begin position="627"/>
        <end position="662"/>
    </location>
</feature>
<feature type="compositionally biased region" description="Acidic residues" evidence="8">
    <location>
        <begin position="1133"/>
        <end position="1159"/>
    </location>
</feature>
<dbReference type="Pfam" id="PF16879">
    <property type="entry name" value="Sin3a_C"/>
    <property type="match status" value="1"/>
</dbReference>
<evidence type="ECO:0000256" key="7">
    <source>
        <dbReference type="PROSITE-ProRule" id="PRU00810"/>
    </source>
</evidence>
<dbReference type="PANTHER" id="PTHR12346">
    <property type="entry name" value="SIN3B-RELATED"/>
    <property type="match status" value="1"/>
</dbReference>
<keyword evidence="11" id="KW-1185">Reference proteome</keyword>
<feature type="compositionally biased region" description="Low complexity" evidence="8">
    <location>
        <begin position="671"/>
        <end position="683"/>
    </location>
</feature>
<feature type="compositionally biased region" description="Polar residues" evidence="8">
    <location>
        <begin position="615"/>
        <end position="626"/>
    </location>
</feature>
<evidence type="ECO:0000313" key="10">
    <source>
        <dbReference type="EMBL" id="POY72699.1"/>
    </source>
</evidence>
<feature type="compositionally biased region" description="Low complexity" evidence="8">
    <location>
        <begin position="70"/>
        <end position="80"/>
    </location>
</feature>
<dbReference type="GO" id="GO:0000122">
    <property type="term" value="P:negative regulation of transcription by RNA polymerase II"/>
    <property type="evidence" value="ECO:0007669"/>
    <property type="project" value="TreeGrafter"/>
</dbReference>
<dbReference type="EMBL" id="PJQD01000048">
    <property type="protein sequence ID" value="POY72699.1"/>
    <property type="molecule type" value="Genomic_DNA"/>
</dbReference>
<dbReference type="InterPro" id="IPR039774">
    <property type="entry name" value="Sin3-like"/>
</dbReference>
<dbReference type="GO" id="GO:0003714">
    <property type="term" value="F:transcription corepressor activity"/>
    <property type="evidence" value="ECO:0007669"/>
    <property type="project" value="InterPro"/>
</dbReference>
<evidence type="ECO:0000256" key="6">
    <source>
        <dbReference type="ARBA" id="ARBA00023242"/>
    </source>
</evidence>
<evidence type="ECO:0000256" key="8">
    <source>
        <dbReference type="SAM" id="MobiDB-lite"/>
    </source>
</evidence>
<keyword evidence="4" id="KW-0805">Transcription regulation</keyword>
<feature type="compositionally biased region" description="Pro residues" evidence="8">
    <location>
        <begin position="20"/>
        <end position="31"/>
    </location>
</feature>
<feature type="compositionally biased region" description="Low complexity" evidence="8">
    <location>
        <begin position="241"/>
        <end position="252"/>
    </location>
</feature>
<dbReference type="Pfam" id="PF02671">
    <property type="entry name" value="PAH"/>
    <property type="match status" value="3"/>
</dbReference>
<accession>A0A2S5B7F2</accession>
<feature type="region of interest" description="Disordered" evidence="8">
    <location>
        <begin position="1562"/>
        <end position="1616"/>
    </location>
</feature>
<evidence type="ECO:0000256" key="5">
    <source>
        <dbReference type="ARBA" id="ARBA00023163"/>
    </source>
</evidence>
<organism evidence="10 11">
    <name type="scientific">Rhodotorula taiwanensis</name>
    <dbReference type="NCBI Taxonomy" id="741276"/>
    <lineage>
        <taxon>Eukaryota</taxon>
        <taxon>Fungi</taxon>
        <taxon>Dikarya</taxon>
        <taxon>Basidiomycota</taxon>
        <taxon>Pucciniomycotina</taxon>
        <taxon>Microbotryomycetes</taxon>
        <taxon>Sporidiobolales</taxon>
        <taxon>Sporidiobolaceae</taxon>
        <taxon>Rhodotorula</taxon>
    </lineage>
</organism>
<evidence type="ECO:0000313" key="11">
    <source>
        <dbReference type="Proteomes" id="UP000237144"/>
    </source>
</evidence>
<feature type="compositionally biased region" description="Low complexity" evidence="8">
    <location>
        <begin position="1581"/>
        <end position="1608"/>
    </location>
</feature>
<dbReference type="STRING" id="741276.A0A2S5B7F2"/>
<protein>
    <recommendedName>
        <fullName evidence="9">Histone deacetylase interacting domain-containing protein</fullName>
    </recommendedName>
</protein>
<feature type="compositionally biased region" description="Gly residues" evidence="8">
    <location>
        <begin position="330"/>
        <end position="344"/>
    </location>
</feature>
<reference evidence="10 11" key="1">
    <citation type="journal article" date="2018" name="Front. Microbiol.">
        <title>Prospects for Fungal Bioremediation of Acidic Radioactive Waste Sites: Characterization and Genome Sequence of Rhodotorula taiwanensis MD1149.</title>
        <authorList>
            <person name="Tkavc R."/>
            <person name="Matrosova V.Y."/>
            <person name="Grichenko O.E."/>
            <person name="Gostincar C."/>
            <person name="Volpe R.P."/>
            <person name="Klimenkova P."/>
            <person name="Gaidamakova E.K."/>
            <person name="Zhou C.E."/>
            <person name="Stewart B.J."/>
            <person name="Lyman M.G."/>
            <person name="Malfatti S.A."/>
            <person name="Rubinfeld B."/>
            <person name="Courtot M."/>
            <person name="Singh J."/>
            <person name="Dalgard C.L."/>
            <person name="Hamilton T."/>
            <person name="Frey K.G."/>
            <person name="Gunde-Cimerman N."/>
            <person name="Dugan L."/>
            <person name="Daly M.J."/>
        </authorList>
    </citation>
    <scope>NUCLEOTIDE SEQUENCE [LARGE SCALE GENOMIC DNA]</scope>
    <source>
        <strain evidence="10 11">MD1149</strain>
    </source>
</reference>
<feature type="compositionally biased region" description="Low complexity" evidence="8">
    <location>
        <begin position="396"/>
        <end position="428"/>
    </location>
</feature>
<dbReference type="SMART" id="SM00761">
    <property type="entry name" value="HDAC_interact"/>
    <property type="match status" value="1"/>
</dbReference>
<evidence type="ECO:0000256" key="3">
    <source>
        <dbReference type="ARBA" id="ARBA00022737"/>
    </source>
</evidence>
<dbReference type="FunFam" id="1.20.1160.11:FF:000003">
    <property type="entry name" value="Paired amphipathic helix SIN3-like protein"/>
    <property type="match status" value="1"/>
</dbReference>
<feature type="compositionally biased region" description="Low complexity" evidence="8">
    <location>
        <begin position="1"/>
        <end position="19"/>
    </location>
</feature>
<name>A0A2S5B7F2_9BASI</name>
<dbReference type="SUPFAM" id="SSF47762">
    <property type="entry name" value="PAH2 domain"/>
    <property type="match status" value="3"/>
</dbReference>
<feature type="region of interest" description="Disordered" evidence="8">
    <location>
        <begin position="1122"/>
        <end position="1176"/>
    </location>
</feature>
<dbReference type="GO" id="GO:0010628">
    <property type="term" value="P:positive regulation of gene expression"/>
    <property type="evidence" value="ECO:0007669"/>
    <property type="project" value="UniProtKB-ARBA"/>
</dbReference>
<dbReference type="Gene3D" id="1.20.1160.11">
    <property type="entry name" value="Paired amphipathic helix"/>
    <property type="match status" value="3"/>
</dbReference>
<evidence type="ECO:0000259" key="9">
    <source>
        <dbReference type="SMART" id="SM00761"/>
    </source>
</evidence>
<feature type="compositionally biased region" description="Low complexity" evidence="8">
    <location>
        <begin position="272"/>
        <end position="287"/>
    </location>
</feature>
<feature type="compositionally biased region" description="Low complexity" evidence="8">
    <location>
        <begin position="567"/>
        <end position="586"/>
    </location>
</feature>
<feature type="region of interest" description="Disordered" evidence="8">
    <location>
        <begin position="1523"/>
        <end position="1543"/>
    </location>
</feature>
<proteinExistence type="predicted"/>
<feature type="compositionally biased region" description="Low complexity" evidence="8">
    <location>
        <begin position="310"/>
        <end position="329"/>
    </location>
</feature>
<dbReference type="FunFam" id="1.20.1160.11:FF:000001">
    <property type="entry name" value="Paired amphipathic helix protein Sin3"/>
    <property type="match status" value="1"/>
</dbReference>